<comment type="caution">
    <text evidence="3">The sequence shown here is derived from an EMBL/GenBank/DDBJ whole genome shotgun (WGS) entry which is preliminary data.</text>
</comment>
<dbReference type="Pfam" id="PF25934">
    <property type="entry name" value="DUF7979"/>
    <property type="match status" value="1"/>
</dbReference>
<dbReference type="Proteomes" id="UP000466535">
    <property type="component" value="Unassembled WGS sequence"/>
</dbReference>
<keyword evidence="1" id="KW-0812">Transmembrane</keyword>
<protein>
    <recommendedName>
        <fullName evidence="2">DUF7979 domain-containing protein</fullName>
    </recommendedName>
</protein>
<keyword evidence="4" id="KW-1185">Reference proteome</keyword>
<organism evidence="3 4">
    <name type="scientific">Halovenus carboxidivorans</name>
    <dbReference type="NCBI Taxonomy" id="2692199"/>
    <lineage>
        <taxon>Archaea</taxon>
        <taxon>Methanobacteriati</taxon>
        <taxon>Methanobacteriota</taxon>
        <taxon>Stenosarchaea group</taxon>
        <taxon>Halobacteria</taxon>
        <taxon>Halobacteriales</taxon>
        <taxon>Haloarculaceae</taxon>
        <taxon>Halovenus</taxon>
    </lineage>
</organism>
<evidence type="ECO:0000256" key="1">
    <source>
        <dbReference type="SAM" id="Phobius"/>
    </source>
</evidence>
<keyword evidence="1" id="KW-1133">Transmembrane helix</keyword>
<evidence type="ECO:0000313" key="4">
    <source>
        <dbReference type="Proteomes" id="UP000466535"/>
    </source>
</evidence>
<dbReference type="AlphaFoldDB" id="A0A6B0TC30"/>
<name>A0A6B0TC30_9EURY</name>
<gene>
    <name evidence="3" type="ORF">GRX03_03950</name>
</gene>
<dbReference type="OrthoDB" id="330733at2157"/>
<feature type="transmembrane region" description="Helical" evidence="1">
    <location>
        <begin position="140"/>
        <end position="166"/>
    </location>
</feature>
<sequence>MVSLSSFELLLVVTGLFVLVSGAVVVYVSSEDTPTGPHLLLVVSLLVGLTTVLGAGALHLEGEQIEYSVDACAGNQTGTPFSELSPEGREVFRSALQADGAYTTRSHPAEFELQSDVSRTNEIQYESQCYELTARERDRFGVLSVLVSAAGGGLAVLLALGSLFGYERARRRDSARADEGGADSESCPNCGLTLVVGVEECQRCGWSRDGGDTRGSEQSNE</sequence>
<evidence type="ECO:0000259" key="2">
    <source>
        <dbReference type="Pfam" id="PF25934"/>
    </source>
</evidence>
<accession>A0A6B0TC30</accession>
<proteinExistence type="predicted"/>
<feature type="domain" description="DUF7979" evidence="2">
    <location>
        <begin position="67"/>
        <end position="133"/>
    </location>
</feature>
<evidence type="ECO:0000313" key="3">
    <source>
        <dbReference type="EMBL" id="MXR50759.1"/>
    </source>
</evidence>
<feature type="transmembrane region" description="Helical" evidence="1">
    <location>
        <begin position="39"/>
        <end position="60"/>
    </location>
</feature>
<dbReference type="InterPro" id="IPR058285">
    <property type="entry name" value="DUF7979"/>
</dbReference>
<feature type="transmembrane region" description="Helical" evidence="1">
    <location>
        <begin position="6"/>
        <end position="27"/>
    </location>
</feature>
<dbReference type="EMBL" id="WUUT01000001">
    <property type="protein sequence ID" value="MXR50759.1"/>
    <property type="molecule type" value="Genomic_DNA"/>
</dbReference>
<keyword evidence="1" id="KW-0472">Membrane</keyword>
<dbReference type="RefSeq" id="WP_159762859.1">
    <property type="nucleotide sequence ID" value="NZ_WUUT01000001.1"/>
</dbReference>
<reference evidence="3 4" key="1">
    <citation type="submission" date="2019-12" db="EMBL/GenBank/DDBJ databases">
        <title>Isolation and characterization of three novel carbon monoxide-oxidizing members of Halobacteria from salione crusts and soils.</title>
        <authorList>
            <person name="Myers M.R."/>
            <person name="King G.M."/>
        </authorList>
    </citation>
    <scope>NUCLEOTIDE SEQUENCE [LARGE SCALE GENOMIC DNA]</scope>
    <source>
        <strain evidence="3 4">WSH3</strain>
    </source>
</reference>